<accession>A0AAN7SRV1</accession>
<keyword evidence="2" id="KW-1185">Reference proteome</keyword>
<dbReference type="EMBL" id="JAVRRJ010000019">
    <property type="protein sequence ID" value="KAK5080187.1"/>
    <property type="molecule type" value="Genomic_DNA"/>
</dbReference>
<protein>
    <submittedName>
        <fullName evidence="1">Uncharacterized protein</fullName>
    </submittedName>
</protein>
<sequence length="176" mass="19543">MSDSEMLLTANRFLYAQATQGLMLLLDTSWPDRSFAAYHVEVFKFRTLPEIERLHMVATSDEKCWSCPRLGICNSDSAACVGCTLRDTKCTAWPSADSLEKFIRLQTLSTMGLVLQQLVSALDGPVRARETALTLPGSENAEETGRVCMQIAEIVNIITGGSNRRPGQESRRQSWP</sequence>
<gene>
    <name evidence="1" type="ORF">LTR05_008754</name>
</gene>
<dbReference type="Proteomes" id="UP001309876">
    <property type="component" value="Unassembled WGS sequence"/>
</dbReference>
<organism evidence="1 2">
    <name type="scientific">Lithohypha guttulata</name>
    <dbReference type="NCBI Taxonomy" id="1690604"/>
    <lineage>
        <taxon>Eukaryota</taxon>
        <taxon>Fungi</taxon>
        <taxon>Dikarya</taxon>
        <taxon>Ascomycota</taxon>
        <taxon>Pezizomycotina</taxon>
        <taxon>Eurotiomycetes</taxon>
        <taxon>Chaetothyriomycetidae</taxon>
        <taxon>Chaetothyriales</taxon>
        <taxon>Trichomeriaceae</taxon>
        <taxon>Lithohypha</taxon>
    </lineage>
</organism>
<dbReference type="AlphaFoldDB" id="A0AAN7SRV1"/>
<evidence type="ECO:0000313" key="1">
    <source>
        <dbReference type="EMBL" id="KAK5080187.1"/>
    </source>
</evidence>
<proteinExistence type="predicted"/>
<name>A0AAN7SRV1_9EURO</name>
<comment type="caution">
    <text evidence="1">The sequence shown here is derived from an EMBL/GenBank/DDBJ whole genome shotgun (WGS) entry which is preliminary data.</text>
</comment>
<reference evidence="1 2" key="1">
    <citation type="submission" date="2023-08" db="EMBL/GenBank/DDBJ databases">
        <title>Black Yeasts Isolated from many extreme environments.</title>
        <authorList>
            <person name="Coleine C."/>
            <person name="Stajich J.E."/>
            <person name="Selbmann L."/>
        </authorList>
    </citation>
    <scope>NUCLEOTIDE SEQUENCE [LARGE SCALE GENOMIC DNA]</scope>
    <source>
        <strain evidence="1 2">CCFEE 5910</strain>
    </source>
</reference>
<evidence type="ECO:0000313" key="2">
    <source>
        <dbReference type="Proteomes" id="UP001309876"/>
    </source>
</evidence>